<sequence>MSKHKTKLAKIFEHPISGNIDITKLTHALEHYGVEVDVSKKHRLLLHFAGKEHSVSLSHNNELHKDSVVALRHFLEEVNLTPEKLD</sequence>
<organism evidence="1 2">
    <name type="scientific">Sulfurimonas marina</name>
    <dbReference type="NCBI Taxonomy" id="2590551"/>
    <lineage>
        <taxon>Bacteria</taxon>
        <taxon>Pseudomonadati</taxon>
        <taxon>Campylobacterota</taxon>
        <taxon>Epsilonproteobacteria</taxon>
        <taxon>Campylobacterales</taxon>
        <taxon>Sulfurimonadaceae</taxon>
        <taxon>Sulfurimonas</taxon>
    </lineage>
</organism>
<dbReference type="KEGG" id="smax:FJR03_04760"/>
<evidence type="ECO:0000313" key="1">
    <source>
        <dbReference type="EMBL" id="QOP41088.1"/>
    </source>
</evidence>
<proteinExistence type="predicted"/>
<dbReference type="RefSeq" id="WP_193114507.1">
    <property type="nucleotide sequence ID" value="NZ_CP041165.1"/>
</dbReference>
<name>A0A7M1AWX6_9BACT</name>
<accession>A0A7M1AWX6</accession>
<evidence type="ECO:0008006" key="3">
    <source>
        <dbReference type="Google" id="ProtNLM"/>
    </source>
</evidence>
<reference evidence="1 2" key="1">
    <citation type="submission" date="2019-06" db="EMBL/GenBank/DDBJ databases">
        <title>Sulfurimonas gotlandica sp. nov., a chemoautotrophic and psychrotolerant epsilonproteobacterium isolated from a pelagic redoxcline, and an emended description of the genus Sulfurimonas.</title>
        <authorList>
            <person name="Wang S."/>
            <person name="Jiang L."/>
            <person name="Shao Z."/>
        </authorList>
    </citation>
    <scope>NUCLEOTIDE SEQUENCE [LARGE SCALE GENOMIC DNA]</scope>
    <source>
        <strain evidence="1 2">B2</strain>
    </source>
</reference>
<gene>
    <name evidence="1" type="ORF">FJR03_04760</name>
</gene>
<dbReference type="AlphaFoldDB" id="A0A7M1AWX6"/>
<evidence type="ECO:0000313" key="2">
    <source>
        <dbReference type="Proteomes" id="UP000593910"/>
    </source>
</evidence>
<protein>
    <recommendedName>
        <fullName evidence="3">Type II toxin-antitoxin system HicA family toxin</fullName>
    </recommendedName>
</protein>
<dbReference type="Proteomes" id="UP000593910">
    <property type="component" value="Chromosome"/>
</dbReference>
<keyword evidence="2" id="KW-1185">Reference proteome</keyword>
<dbReference type="EMBL" id="CP041165">
    <property type="protein sequence ID" value="QOP41088.1"/>
    <property type="molecule type" value="Genomic_DNA"/>
</dbReference>